<gene>
    <name evidence="4" type="ORF">CTOB1V02_LOCUS5961</name>
</gene>
<feature type="signal peptide" evidence="3">
    <location>
        <begin position="1"/>
        <end position="30"/>
    </location>
</feature>
<keyword evidence="2" id="KW-0472">Membrane</keyword>
<organism evidence="4">
    <name type="scientific">Cyprideis torosa</name>
    <dbReference type="NCBI Taxonomy" id="163714"/>
    <lineage>
        <taxon>Eukaryota</taxon>
        <taxon>Metazoa</taxon>
        <taxon>Ecdysozoa</taxon>
        <taxon>Arthropoda</taxon>
        <taxon>Crustacea</taxon>
        <taxon>Oligostraca</taxon>
        <taxon>Ostracoda</taxon>
        <taxon>Podocopa</taxon>
        <taxon>Podocopida</taxon>
        <taxon>Cytherocopina</taxon>
        <taxon>Cytheroidea</taxon>
        <taxon>Cytherideidae</taxon>
        <taxon>Cyprideis</taxon>
    </lineage>
</organism>
<evidence type="ECO:0000313" key="4">
    <source>
        <dbReference type="EMBL" id="CAD7228071.1"/>
    </source>
</evidence>
<keyword evidence="3" id="KW-0732">Signal</keyword>
<keyword evidence="2" id="KW-1133">Transmembrane helix</keyword>
<evidence type="ECO:0000256" key="2">
    <source>
        <dbReference type="SAM" id="Phobius"/>
    </source>
</evidence>
<proteinExistence type="predicted"/>
<evidence type="ECO:0000256" key="3">
    <source>
        <dbReference type="SAM" id="SignalP"/>
    </source>
</evidence>
<sequence length="160" mass="17480">MSDTGASRKGITMARIILVVSFCLLGIAHAGTLVNDQPTVTYLAPGRRQGAAEEEEESQQDDGVADQTEGSQRPIATFAQNTAQTVSNAFQNVFRYLSPVLMVAFPFLIPLLIGGGAAAARNFDFDAINRVDWGQYSAFAGRIQDTIQELRDAWEDPDYY</sequence>
<keyword evidence="2" id="KW-0812">Transmembrane</keyword>
<accession>A0A7R8WAM2</accession>
<protein>
    <submittedName>
        <fullName evidence="4">Uncharacterized protein</fullName>
    </submittedName>
</protein>
<feature type="compositionally biased region" description="Acidic residues" evidence="1">
    <location>
        <begin position="52"/>
        <end position="64"/>
    </location>
</feature>
<reference evidence="4" key="1">
    <citation type="submission" date="2020-11" db="EMBL/GenBank/DDBJ databases">
        <authorList>
            <person name="Tran Van P."/>
        </authorList>
    </citation>
    <scope>NUCLEOTIDE SEQUENCE</scope>
</reference>
<feature type="region of interest" description="Disordered" evidence="1">
    <location>
        <begin position="46"/>
        <end position="73"/>
    </location>
</feature>
<name>A0A7R8WAM2_9CRUS</name>
<dbReference type="AlphaFoldDB" id="A0A7R8WAM2"/>
<feature type="chain" id="PRO_5043310650" evidence="3">
    <location>
        <begin position="31"/>
        <end position="160"/>
    </location>
</feature>
<feature type="transmembrane region" description="Helical" evidence="2">
    <location>
        <begin position="96"/>
        <end position="120"/>
    </location>
</feature>
<evidence type="ECO:0000256" key="1">
    <source>
        <dbReference type="SAM" id="MobiDB-lite"/>
    </source>
</evidence>
<dbReference type="EMBL" id="OB661371">
    <property type="protein sequence ID" value="CAD7228071.1"/>
    <property type="molecule type" value="Genomic_DNA"/>
</dbReference>